<comment type="caution">
    <text evidence="2">The sequence shown here is derived from an EMBL/GenBank/DDBJ whole genome shotgun (WGS) entry which is preliminary data.</text>
</comment>
<feature type="transmembrane region" description="Helical" evidence="1">
    <location>
        <begin position="56"/>
        <end position="77"/>
    </location>
</feature>
<evidence type="ECO:0000313" key="3">
    <source>
        <dbReference type="Proteomes" id="UP000664382"/>
    </source>
</evidence>
<dbReference type="RefSeq" id="WP_208096403.1">
    <property type="nucleotide sequence ID" value="NZ_JAGDYM010000004.1"/>
</dbReference>
<keyword evidence="1" id="KW-0812">Transmembrane</keyword>
<name>A0A939MQG2_9MICO</name>
<feature type="transmembrane region" description="Helical" evidence="1">
    <location>
        <begin position="301"/>
        <end position="320"/>
    </location>
</feature>
<evidence type="ECO:0000313" key="2">
    <source>
        <dbReference type="EMBL" id="MBO1901159.1"/>
    </source>
</evidence>
<evidence type="ECO:0000256" key="1">
    <source>
        <dbReference type="SAM" id="Phobius"/>
    </source>
</evidence>
<reference evidence="2" key="1">
    <citation type="submission" date="2021-03" db="EMBL/GenBank/DDBJ databases">
        <title>Leucobacter chromiisoli sp. nov., isolated from chromium-containing soil of chemical plant.</title>
        <authorList>
            <person name="Xu Z."/>
        </authorList>
    </citation>
    <scope>NUCLEOTIDE SEQUENCE</scope>
    <source>
        <strain evidence="2">S27</strain>
    </source>
</reference>
<feature type="transmembrane region" description="Helical" evidence="1">
    <location>
        <begin position="227"/>
        <end position="250"/>
    </location>
</feature>
<feature type="transmembrane region" description="Helical" evidence="1">
    <location>
        <begin position="28"/>
        <end position="44"/>
    </location>
</feature>
<gene>
    <name evidence="2" type="ORF">J4H92_04250</name>
</gene>
<keyword evidence="1" id="KW-1133">Transmembrane helix</keyword>
<keyword evidence="1" id="KW-0472">Membrane</keyword>
<protein>
    <recommendedName>
        <fullName evidence="4">ABC-2 type transport system permease protein</fullName>
    </recommendedName>
</protein>
<dbReference type="Proteomes" id="UP000664382">
    <property type="component" value="Unassembled WGS sequence"/>
</dbReference>
<feature type="transmembrane region" description="Helical" evidence="1">
    <location>
        <begin position="448"/>
        <end position="470"/>
    </location>
</feature>
<accession>A0A939MQG2</accession>
<feature type="transmembrane region" description="Helical" evidence="1">
    <location>
        <begin position="406"/>
        <end position="427"/>
    </location>
</feature>
<feature type="transmembrane region" description="Helical" evidence="1">
    <location>
        <begin position="97"/>
        <end position="124"/>
    </location>
</feature>
<sequence length="522" mass="55420">MVARLLRLRAALLLAAFRGRPIAVVRRVLLGLVAVVGAVALAWLPRWFSDDPGDRAAIDVVLASGVLLLAVLVPFFANRGHLEPRQFAGLPERPGSVALALLVTTVLSWPVLWMLVWLVSLWLFRPEWMASPWPPALACLLMLLLAVTGARLASGLSRLVVPRHQSGALRASGVIVLIAALPVAVFSVAQALRDPHGTMTADAAEILAWSPFGAPVFGVFLHETDAAAAYLRFAIALGSVLLLGLLWFLLVRVSLSTVAKPIESGAARHGLGWFERVPARPASVIGARSLTYWARDPRYRVALAAIPLAPVVMLLAFWVAGVGFEALVLLPLPVMLLLLGWSVHNDVALDSTAIWMHVASGTKGRHDRIGRLFPVLMIGLPLVLIGSSLTVTLVGDWRMLPAVAGMNLAILLSASGSSSVFSALMPYPTTRPGDSPFAQPAVVGSGSGAAQTFSMLLAALLAVPPVWVAFPALIDPGFAENMFALVFGVAYGVVVLAVCTLIGGRIFRRAGPELVALTQTFD</sequence>
<evidence type="ECO:0008006" key="4">
    <source>
        <dbReference type="Google" id="ProtNLM"/>
    </source>
</evidence>
<feature type="transmembrane region" description="Helical" evidence="1">
    <location>
        <begin position="326"/>
        <end position="343"/>
    </location>
</feature>
<keyword evidence="3" id="KW-1185">Reference proteome</keyword>
<proteinExistence type="predicted"/>
<feature type="transmembrane region" description="Helical" evidence="1">
    <location>
        <begin position="482"/>
        <end position="503"/>
    </location>
</feature>
<feature type="transmembrane region" description="Helical" evidence="1">
    <location>
        <begin position="372"/>
        <end position="394"/>
    </location>
</feature>
<feature type="transmembrane region" description="Helical" evidence="1">
    <location>
        <begin position="174"/>
        <end position="192"/>
    </location>
</feature>
<dbReference type="EMBL" id="JAGDYM010000004">
    <property type="protein sequence ID" value="MBO1901159.1"/>
    <property type="molecule type" value="Genomic_DNA"/>
</dbReference>
<feature type="transmembrane region" description="Helical" evidence="1">
    <location>
        <begin position="136"/>
        <end position="154"/>
    </location>
</feature>
<dbReference type="AlphaFoldDB" id="A0A939MQG2"/>
<organism evidence="2 3">
    <name type="scientific">Leucobacter weissii</name>
    <dbReference type="NCBI Taxonomy" id="1983706"/>
    <lineage>
        <taxon>Bacteria</taxon>
        <taxon>Bacillati</taxon>
        <taxon>Actinomycetota</taxon>
        <taxon>Actinomycetes</taxon>
        <taxon>Micrococcales</taxon>
        <taxon>Microbacteriaceae</taxon>
        <taxon>Leucobacter</taxon>
    </lineage>
</organism>